<feature type="region of interest" description="Disordered" evidence="1">
    <location>
        <begin position="41"/>
        <end position="66"/>
    </location>
</feature>
<keyword evidence="4" id="KW-1185">Reference proteome</keyword>
<feature type="chain" id="PRO_5012449269" description="Spore coat protein U domain-containing protein" evidence="2">
    <location>
        <begin position="26"/>
        <end position="155"/>
    </location>
</feature>
<evidence type="ECO:0000256" key="1">
    <source>
        <dbReference type="SAM" id="MobiDB-lite"/>
    </source>
</evidence>
<protein>
    <recommendedName>
        <fullName evidence="5">Spore coat protein U domain-containing protein</fullName>
    </recommendedName>
</protein>
<evidence type="ECO:0008006" key="5">
    <source>
        <dbReference type="Google" id="ProtNLM"/>
    </source>
</evidence>
<dbReference type="RefSeq" id="WP_095723131.1">
    <property type="nucleotide sequence ID" value="NZ_NTFS01000225.1"/>
</dbReference>
<name>A0A2A2TGK7_9CYAN</name>
<feature type="signal peptide" evidence="2">
    <location>
        <begin position="1"/>
        <end position="25"/>
    </location>
</feature>
<dbReference type="EMBL" id="NTFS01000225">
    <property type="protein sequence ID" value="PAX52559.1"/>
    <property type="molecule type" value="Genomic_DNA"/>
</dbReference>
<accession>A0A2A2TGK7</accession>
<dbReference type="Proteomes" id="UP000218238">
    <property type="component" value="Unassembled WGS sequence"/>
</dbReference>
<evidence type="ECO:0000256" key="2">
    <source>
        <dbReference type="SAM" id="SignalP"/>
    </source>
</evidence>
<dbReference type="OrthoDB" id="487216at2"/>
<proteinExistence type="predicted"/>
<dbReference type="AlphaFoldDB" id="A0A2A2TGK7"/>
<comment type="caution">
    <text evidence="3">The sequence shown here is derived from an EMBL/GenBank/DDBJ whole genome shotgun (WGS) entry which is preliminary data.</text>
</comment>
<gene>
    <name evidence="3" type="ORF">CK510_18660</name>
</gene>
<keyword evidence="2" id="KW-0732">Signal</keyword>
<reference evidence="3 4" key="1">
    <citation type="submission" date="2017-08" db="EMBL/GenBank/DDBJ databases">
        <title>Draft genome sequence of filamentous cyanobacterium Calothrix elsteri CCALA 953.</title>
        <authorList>
            <person name="Gagunashvili A.N."/>
            <person name="Elster J."/>
            <person name="Andresson O.S."/>
        </authorList>
    </citation>
    <scope>NUCLEOTIDE SEQUENCE [LARGE SCALE GENOMIC DNA]</scope>
    <source>
        <strain evidence="3 4">CCALA 953</strain>
    </source>
</reference>
<evidence type="ECO:0000313" key="3">
    <source>
        <dbReference type="EMBL" id="PAX52559.1"/>
    </source>
</evidence>
<organism evidence="3 4">
    <name type="scientific">Brunnivagina elsteri CCALA 953</name>
    <dbReference type="NCBI Taxonomy" id="987040"/>
    <lineage>
        <taxon>Bacteria</taxon>
        <taxon>Bacillati</taxon>
        <taxon>Cyanobacteriota</taxon>
        <taxon>Cyanophyceae</taxon>
        <taxon>Nostocales</taxon>
        <taxon>Calotrichaceae</taxon>
        <taxon>Brunnivagina</taxon>
    </lineage>
</organism>
<evidence type="ECO:0000313" key="4">
    <source>
        <dbReference type="Proteomes" id="UP000218238"/>
    </source>
</evidence>
<sequence length="155" mass="16484">MRYRLALTSALVLTCVAATTTATLAESTTVEVQFSGTVPERTSISIPNQPGESLSGSSFKAIKSSQPGNNITNLRFNSTRSSDIIVSPPQFVSGSHPEPQGTTRSSLLKLGRDTKSTNATIPPGETDLQLQTLIKAPQNFPPGTYNYTTTLTIVP</sequence>